<reference evidence="3" key="1">
    <citation type="journal article" date="2019" name="Int. J. Syst. Evol. Microbiol.">
        <title>The Global Catalogue of Microorganisms (GCM) 10K type strain sequencing project: providing services to taxonomists for standard genome sequencing and annotation.</title>
        <authorList>
            <consortium name="The Broad Institute Genomics Platform"/>
            <consortium name="The Broad Institute Genome Sequencing Center for Infectious Disease"/>
            <person name="Wu L."/>
            <person name="Ma J."/>
        </authorList>
    </citation>
    <scope>NUCLEOTIDE SEQUENCE [LARGE SCALE GENOMIC DNA]</scope>
    <source>
        <strain evidence="3">JCM 4594</strain>
    </source>
</reference>
<feature type="compositionally biased region" description="Polar residues" evidence="1">
    <location>
        <begin position="35"/>
        <end position="58"/>
    </location>
</feature>
<comment type="caution">
    <text evidence="2">The sequence shown here is derived from an EMBL/GenBank/DDBJ whole genome shotgun (WGS) entry which is preliminary data.</text>
</comment>
<gene>
    <name evidence="2" type="ORF">GCM10010326_74590</name>
</gene>
<keyword evidence="3" id="KW-1185">Reference proteome</keyword>
<dbReference type="Proteomes" id="UP000600946">
    <property type="component" value="Unassembled WGS sequence"/>
</dbReference>
<dbReference type="EMBL" id="BMUU01000021">
    <property type="protein sequence ID" value="GGY69302.1"/>
    <property type="molecule type" value="Genomic_DNA"/>
</dbReference>
<evidence type="ECO:0000313" key="3">
    <source>
        <dbReference type="Proteomes" id="UP000600946"/>
    </source>
</evidence>
<proteinExistence type="predicted"/>
<evidence type="ECO:0000313" key="2">
    <source>
        <dbReference type="EMBL" id="GGY69302.1"/>
    </source>
</evidence>
<name>A0ABQ3AXC8_9ACTN</name>
<evidence type="ECO:0000256" key="1">
    <source>
        <dbReference type="SAM" id="MobiDB-lite"/>
    </source>
</evidence>
<accession>A0ABQ3AXC8</accession>
<sequence>MDEEAGEEADEEGIDVGWTEVPYGLLPMSLCEMNDQPTQPAQSTAAITIPANSFPSRSSTDRRPRCPPNNKASRSRRRRTETDSSNWLS</sequence>
<feature type="region of interest" description="Disordered" evidence="1">
    <location>
        <begin position="32"/>
        <end position="89"/>
    </location>
</feature>
<protein>
    <submittedName>
        <fullName evidence="2">Uncharacterized protein</fullName>
    </submittedName>
</protein>
<organism evidence="2 3">
    <name type="scientific">Streptomyces xanthochromogenes</name>
    <dbReference type="NCBI Taxonomy" id="67384"/>
    <lineage>
        <taxon>Bacteria</taxon>
        <taxon>Bacillati</taxon>
        <taxon>Actinomycetota</taxon>
        <taxon>Actinomycetes</taxon>
        <taxon>Kitasatosporales</taxon>
        <taxon>Streptomycetaceae</taxon>
        <taxon>Streptomyces</taxon>
    </lineage>
</organism>